<feature type="transmembrane region" description="Helical" evidence="1">
    <location>
        <begin position="538"/>
        <end position="559"/>
    </location>
</feature>
<dbReference type="Pfam" id="PF10096">
    <property type="entry name" value="DUF2334"/>
    <property type="match status" value="1"/>
</dbReference>
<evidence type="ECO:0000256" key="1">
    <source>
        <dbReference type="SAM" id="Phobius"/>
    </source>
</evidence>
<dbReference type="InterPro" id="IPR018763">
    <property type="entry name" value="DUF2334"/>
</dbReference>
<dbReference type="GO" id="GO:0005975">
    <property type="term" value="P:carbohydrate metabolic process"/>
    <property type="evidence" value="ECO:0007669"/>
    <property type="project" value="InterPro"/>
</dbReference>
<keyword evidence="4" id="KW-1185">Reference proteome</keyword>
<dbReference type="SUPFAM" id="SSF88713">
    <property type="entry name" value="Glycoside hydrolase/deacetylase"/>
    <property type="match status" value="1"/>
</dbReference>
<proteinExistence type="predicted"/>
<dbReference type="InterPro" id="IPR011330">
    <property type="entry name" value="Glyco_hydro/deAcase_b/a-brl"/>
</dbReference>
<dbReference type="CDD" id="cd10923">
    <property type="entry name" value="CE4_COG5298"/>
    <property type="match status" value="1"/>
</dbReference>
<keyword evidence="2" id="KW-0732">Signal</keyword>
<evidence type="ECO:0000313" key="3">
    <source>
        <dbReference type="EMBL" id="SIS42479.1"/>
    </source>
</evidence>
<evidence type="ECO:0000313" key="4">
    <source>
        <dbReference type="Proteomes" id="UP000187608"/>
    </source>
</evidence>
<dbReference type="Gene3D" id="3.20.20.370">
    <property type="entry name" value="Glycoside hydrolase/deacetylase"/>
    <property type="match status" value="1"/>
</dbReference>
<accession>A0A1N7IZL3</accession>
<keyword evidence="1" id="KW-0472">Membrane</keyword>
<feature type="chain" id="PRO_5012094262" evidence="2">
    <location>
        <begin position="26"/>
        <end position="574"/>
    </location>
</feature>
<name>A0A1N7IZL3_9BACI</name>
<dbReference type="EMBL" id="FTOC01000003">
    <property type="protein sequence ID" value="SIS42479.1"/>
    <property type="molecule type" value="Genomic_DNA"/>
</dbReference>
<keyword evidence="1" id="KW-1133">Transmembrane helix</keyword>
<keyword evidence="1" id="KW-0812">Transmembrane</keyword>
<protein>
    <submittedName>
        <fullName evidence="3">Uncharacterized protein YdaL</fullName>
    </submittedName>
</protein>
<dbReference type="AlphaFoldDB" id="A0A1N7IZL3"/>
<dbReference type="OrthoDB" id="2339428at2"/>
<dbReference type="STRING" id="570947.SAMN05421687_10349"/>
<reference evidence="4" key="1">
    <citation type="submission" date="2017-01" db="EMBL/GenBank/DDBJ databases">
        <authorList>
            <person name="Varghese N."/>
            <person name="Submissions S."/>
        </authorList>
    </citation>
    <scope>NUCLEOTIDE SEQUENCE [LARGE SCALE GENOMIC DNA]</scope>
    <source>
        <strain evidence="4">DSM 23127</strain>
    </source>
</reference>
<dbReference type="Proteomes" id="UP000187608">
    <property type="component" value="Unassembled WGS sequence"/>
</dbReference>
<organism evidence="3 4">
    <name type="scientific">Salimicrobium flavidum</name>
    <dbReference type="NCBI Taxonomy" id="570947"/>
    <lineage>
        <taxon>Bacteria</taxon>
        <taxon>Bacillati</taxon>
        <taxon>Bacillota</taxon>
        <taxon>Bacilli</taxon>
        <taxon>Bacillales</taxon>
        <taxon>Bacillaceae</taxon>
        <taxon>Salimicrobium</taxon>
    </lineage>
</organism>
<evidence type="ECO:0000256" key="2">
    <source>
        <dbReference type="SAM" id="SignalP"/>
    </source>
</evidence>
<dbReference type="RefSeq" id="WP_076557509.1">
    <property type="nucleotide sequence ID" value="NZ_FTOC01000003.1"/>
</dbReference>
<feature type="signal peptide" evidence="2">
    <location>
        <begin position="1"/>
        <end position="25"/>
    </location>
</feature>
<gene>
    <name evidence="3" type="ORF">SAMN05421687_10349</name>
</gene>
<sequence length="574" mass="65194">MGARIISLLILTVLFFSLIPATALAETGDTKSEVLIVFSDTSEEVNFNQRYLDMLITHFTTNLTFVHESEFSKGMLEGKTHLFYQGITESTISTSFRNSVETFDGPVVAIGRNFDHLSERFSFVTPLQDELSETIYLNDSPEEKISVDISVNSVQTNSEVLATAENNGKEFPLITSDRNSYYVGNNNLESSMGILLGEILHDIFPDAHKNEKNRGYIRLEDVHPNVEHEKLKQVADSLIKRDLPFMIAVIPVYTDPKTGVEYHMSDYPKVLEVLKYMQDNGGSVVMHGYTHQYRSSETGEGFEFWDVENDSPIYQSADEVTELKTEKDFSNSAKYEQYKQDNIDFETRYIEDKLETGINELNGFGLKPLAFEAPHYTISQNGYNVVSNHFNSYIGQAQVTDDNWEVMGSPPYMSEPTFMHGMKMYPETIGYVQPDDKKAIDKMITKAENQLILRDGMVSLFYHPYLGPERFEELLNRLEELPPIDWIDLKEENTRTQSSEVLITASGDEIQSNGGPFSSSFTSFITMNHFIQGLADKATWLIVGTSSLAVLFFSGYTIISRRRVEKEERSEDLG</sequence>